<evidence type="ECO:0000259" key="1">
    <source>
        <dbReference type="Pfam" id="PF00535"/>
    </source>
</evidence>
<comment type="caution">
    <text evidence="2">The sequence shown here is derived from an EMBL/GenBank/DDBJ whole genome shotgun (WGS) entry which is preliminary data.</text>
</comment>
<dbReference type="RefSeq" id="WP_204916013.1">
    <property type="nucleotide sequence ID" value="NZ_BAAAQP010000003.1"/>
</dbReference>
<proteinExistence type="predicted"/>
<dbReference type="CDD" id="cd00761">
    <property type="entry name" value="Glyco_tranf_GTA_type"/>
    <property type="match status" value="1"/>
</dbReference>
<dbReference type="PANTHER" id="PTHR22916">
    <property type="entry name" value="GLYCOSYLTRANSFERASE"/>
    <property type="match status" value="1"/>
</dbReference>
<dbReference type="InterPro" id="IPR001173">
    <property type="entry name" value="Glyco_trans_2-like"/>
</dbReference>
<reference evidence="2 3" key="1">
    <citation type="submission" date="2021-01" db="EMBL/GenBank/DDBJ databases">
        <title>Sequencing the genomes of 1000 actinobacteria strains.</title>
        <authorList>
            <person name="Klenk H.-P."/>
        </authorList>
    </citation>
    <scope>NUCLEOTIDE SEQUENCE [LARGE SCALE GENOMIC DNA]</scope>
    <source>
        <strain evidence="2 3">DSM 18662</strain>
    </source>
</reference>
<accession>A0ABS2RH89</accession>
<dbReference type="Pfam" id="PF00535">
    <property type="entry name" value="Glycos_transf_2"/>
    <property type="match status" value="1"/>
</dbReference>
<dbReference type="Gene3D" id="3.90.550.10">
    <property type="entry name" value="Spore Coat Polysaccharide Biosynthesis Protein SpsA, Chain A"/>
    <property type="match status" value="1"/>
</dbReference>
<name>A0ABS2RH89_9ACTN</name>
<dbReference type="InterPro" id="IPR029044">
    <property type="entry name" value="Nucleotide-diphossugar_trans"/>
</dbReference>
<protein>
    <submittedName>
        <fullName evidence="2">Glycosyltransferase involved in cell wall biosynthesis</fullName>
    </submittedName>
</protein>
<feature type="domain" description="Glycosyltransferase 2-like" evidence="1">
    <location>
        <begin position="5"/>
        <end position="127"/>
    </location>
</feature>
<dbReference type="EMBL" id="JAFBCF010000001">
    <property type="protein sequence ID" value="MBM7797299.1"/>
    <property type="molecule type" value="Genomic_DNA"/>
</dbReference>
<gene>
    <name evidence="2" type="ORF">JOE57_000220</name>
</gene>
<keyword evidence="3" id="KW-1185">Reference proteome</keyword>
<evidence type="ECO:0000313" key="3">
    <source>
        <dbReference type="Proteomes" id="UP000704762"/>
    </source>
</evidence>
<sequence length="319" mass="35706">MIKLSVVVPCFNVAEFLPETIRSLARNTDPRIEYLFVDDASQDGTAALLEAELDHLPGARLIKNSLNRGLAATRNVGLDAARGEHLAFLDGDDFVAPGYYTELVATIERLAVDFVRTDHVRVLGRRRTIDRVPYGPRSRPRDPRSGILPDDRNTSVDYPFAWAGIYHRRLADAGLLHFTPGLRTCEDRPWNWRLHLGADSFAVVGLLGVFYRRGITSSLSQVTDTRQFDFVPAFDQILADVAADPECELLLPKALRSYAAILCHHLRRLDSYAPPLDAALRTLCEQAARRLPREELIKTAQTLDPDRRRQLSELIGAAA</sequence>
<evidence type="ECO:0000313" key="2">
    <source>
        <dbReference type="EMBL" id="MBM7797299.1"/>
    </source>
</evidence>
<dbReference type="PANTHER" id="PTHR22916:SF3">
    <property type="entry name" value="UDP-GLCNAC:BETAGAL BETA-1,3-N-ACETYLGLUCOSAMINYLTRANSFERASE-LIKE PROTEIN 1"/>
    <property type="match status" value="1"/>
</dbReference>
<dbReference type="Proteomes" id="UP000704762">
    <property type="component" value="Unassembled WGS sequence"/>
</dbReference>
<dbReference type="SUPFAM" id="SSF53448">
    <property type="entry name" value="Nucleotide-diphospho-sugar transferases"/>
    <property type="match status" value="1"/>
</dbReference>
<organism evidence="2 3">
    <name type="scientific">Microlunatus panaciterrae</name>
    <dbReference type="NCBI Taxonomy" id="400768"/>
    <lineage>
        <taxon>Bacteria</taxon>
        <taxon>Bacillati</taxon>
        <taxon>Actinomycetota</taxon>
        <taxon>Actinomycetes</taxon>
        <taxon>Propionibacteriales</taxon>
        <taxon>Propionibacteriaceae</taxon>
        <taxon>Microlunatus</taxon>
    </lineage>
</organism>